<reference evidence="10 11" key="1">
    <citation type="journal article" date="2010" name="Int. J. Syst. Evol. Microbiol.">
        <title>Sphingopyxis bauzanensis sp. nov., a psychrophilic bacterium isolated from soil.</title>
        <authorList>
            <person name="Zhang D.C."/>
            <person name="Liu H.C."/>
            <person name="Xin Y.H."/>
            <person name="Zhou Y.G."/>
            <person name="Schinner F."/>
            <person name="Margesin R."/>
        </authorList>
    </citation>
    <scope>NUCLEOTIDE SEQUENCE [LARGE SCALE GENOMIC DNA]</scope>
    <source>
        <strain evidence="10 11">DSM 22271</strain>
    </source>
</reference>
<evidence type="ECO:0000313" key="10">
    <source>
        <dbReference type="EMBL" id="OWQ96093.1"/>
    </source>
</evidence>
<dbReference type="Gene3D" id="2.40.110.10">
    <property type="entry name" value="Butyryl-CoA Dehydrogenase, subunit A, domain 2"/>
    <property type="match status" value="1"/>
</dbReference>
<dbReference type="InterPro" id="IPR036250">
    <property type="entry name" value="AcylCo_DH-like_C"/>
</dbReference>
<dbReference type="Gene3D" id="1.20.140.10">
    <property type="entry name" value="Butyryl-CoA Dehydrogenase, subunit A, domain 3"/>
    <property type="match status" value="1"/>
</dbReference>
<keyword evidence="3 6" id="KW-0285">Flavoprotein</keyword>
<evidence type="ECO:0000256" key="1">
    <source>
        <dbReference type="ARBA" id="ARBA00001974"/>
    </source>
</evidence>
<evidence type="ECO:0000259" key="8">
    <source>
        <dbReference type="Pfam" id="PF02770"/>
    </source>
</evidence>
<evidence type="ECO:0000259" key="9">
    <source>
        <dbReference type="Pfam" id="PF02771"/>
    </source>
</evidence>
<dbReference type="Pfam" id="PF02771">
    <property type="entry name" value="Acyl-CoA_dh_N"/>
    <property type="match status" value="1"/>
</dbReference>
<dbReference type="Gene3D" id="1.10.540.10">
    <property type="entry name" value="Acyl-CoA dehydrogenase/oxidase, N-terminal domain"/>
    <property type="match status" value="1"/>
</dbReference>
<dbReference type="RefSeq" id="WP_088442185.1">
    <property type="nucleotide sequence ID" value="NZ_BMMC01000001.1"/>
</dbReference>
<dbReference type="InterPro" id="IPR046373">
    <property type="entry name" value="Acyl-CoA_Oxase/DH_mid-dom_sf"/>
</dbReference>
<dbReference type="InterPro" id="IPR013786">
    <property type="entry name" value="AcylCoA_DH/ox_N"/>
</dbReference>
<comment type="cofactor">
    <cofactor evidence="1 6">
        <name>FAD</name>
        <dbReference type="ChEBI" id="CHEBI:57692"/>
    </cofactor>
</comment>
<dbReference type="InterPro" id="IPR037069">
    <property type="entry name" value="AcylCoA_DH/ox_N_sf"/>
</dbReference>
<dbReference type="InterPro" id="IPR009075">
    <property type="entry name" value="AcylCo_DH/oxidase_C"/>
</dbReference>
<dbReference type="InterPro" id="IPR006091">
    <property type="entry name" value="Acyl-CoA_Oxase/DH_mid-dom"/>
</dbReference>
<evidence type="ECO:0000256" key="2">
    <source>
        <dbReference type="ARBA" id="ARBA00009347"/>
    </source>
</evidence>
<protein>
    <submittedName>
        <fullName evidence="10">Acyl-CoA dehydrogenase</fullName>
    </submittedName>
</protein>
<name>A0A246JT36_9SPHN</name>
<evidence type="ECO:0000313" key="11">
    <source>
        <dbReference type="Proteomes" id="UP000197361"/>
    </source>
</evidence>
<dbReference type="GO" id="GO:0005886">
    <property type="term" value="C:plasma membrane"/>
    <property type="evidence" value="ECO:0007669"/>
    <property type="project" value="TreeGrafter"/>
</dbReference>
<comment type="similarity">
    <text evidence="2 6">Belongs to the acyl-CoA dehydrogenase family.</text>
</comment>
<dbReference type="InterPro" id="IPR052161">
    <property type="entry name" value="Mycobact_Acyl-CoA_DH"/>
</dbReference>
<dbReference type="InterPro" id="IPR009100">
    <property type="entry name" value="AcylCoA_DH/oxidase_NM_dom_sf"/>
</dbReference>
<evidence type="ECO:0000259" key="7">
    <source>
        <dbReference type="Pfam" id="PF00441"/>
    </source>
</evidence>
<dbReference type="OrthoDB" id="9780544at2"/>
<keyword evidence="5 6" id="KW-0560">Oxidoreductase</keyword>
<comment type="caution">
    <text evidence="10">The sequence shown here is derived from an EMBL/GenBank/DDBJ whole genome shotgun (WGS) entry which is preliminary data.</text>
</comment>
<dbReference type="AlphaFoldDB" id="A0A246JT36"/>
<dbReference type="PANTHER" id="PTHR43292">
    <property type="entry name" value="ACYL-COA DEHYDROGENASE"/>
    <property type="match status" value="1"/>
</dbReference>
<proteinExistence type="inferred from homology"/>
<gene>
    <name evidence="10" type="ORF">CDQ92_15335</name>
</gene>
<accession>A0A246JT36</accession>
<dbReference type="GO" id="GO:0016627">
    <property type="term" value="F:oxidoreductase activity, acting on the CH-CH group of donors"/>
    <property type="evidence" value="ECO:0007669"/>
    <property type="project" value="InterPro"/>
</dbReference>
<keyword evidence="4 6" id="KW-0274">FAD</keyword>
<dbReference type="PANTHER" id="PTHR43292:SF3">
    <property type="entry name" value="ACYL-COA DEHYDROGENASE FADE29"/>
    <property type="match status" value="1"/>
</dbReference>
<dbReference type="SUPFAM" id="SSF56645">
    <property type="entry name" value="Acyl-CoA dehydrogenase NM domain-like"/>
    <property type="match status" value="1"/>
</dbReference>
<dbReference type="EMBL" id="NISK01000003">
    <property type="protein sequence ID" value="OWQ96093.1"/>
    <property type="molecule type" value="Genomic_DNA"/>
</dbReference>
<evidence type="ECO:0000256" key="5">
    <source>
        <dbReference type="ARBA" id="ARBA00023002"/>
    </source>
</evidence>
<dbReference type="Proteomes" id="UP000197361">
    <property type="component" value="Unassembled WGS sequence"/>
</dbReference>
<feature type="domain" description="Acyl-CoA dehydrogenase/oxidase N-terminal" evidence="9">
    <location>
        <begin position="11"/>
        <end position="123"/>
    </location>
</feature>
<sequence>MDILTDPALMAFRDEVRAILATALPDDLRRAASRATSVFMDPAVSLPWQSILHARGWAAPDWPAEFGGPGWSEIERYIFAAESARAGAPNLAPMGLKMVAPVIMHYGSAEQRAHYLPRILSGEDYWCQGFSEPGAGSDLAALQLRAVPDGNDYVLNGSKIWTTHAHFANRMFALVRTSSEGKPQAGISFLLLDMSIPGITVEPIRTLAGDHEFNQVFFDEVRVPQANRLGGENEGRSVAKHLLTFERGGKYAPGLMARLARLRAQPIADPVLRAQLDREAIGLQALQALELKAMRGVGGSAALYASALKILGTESAQRIDTLACDIAGHAAWADAAGQAPAELAVAVPRYLNDRAASIYAGSNEIQRDLIARLMLG</sequence>
<organism evidence="10 11">
    <name type="scientific">Sphingopyxis bauzanensis</name>
    <dbReference type="NCBI Taxonomy" id="651663"/>
    <lineage>
        <taxon>Bacteria</taxon>
        <taxon>Pseudomonadati</taxon>
        <taxon>Pseudomonadota</taxon>
        <taxon>Alphaproteobacteria</taxon>
        <taxon>Sphingomonadales</taxon>
        <taxon>Sphingomonadaceae</taxon>
        <taxon>Sphingopyxis</taxon>
    </lineage>
</organism>
<dbReference type="GO" id="GO:0050660">
    <property type="term" value="F:flavin adenine dinucleotide binding"/>
    <property type="evidence" value="ECO:0007669"/>
    <property type="project" value="InterPro"/>
</dbReference>
<dbReference type="SUPFAM" id="SSF47203">
    <property type="entry name" value="Acyl-CoA dehydrogenase C-terminal domain-like"/>
    <property type="match status" value="1"/>
</dbReference>
<evidence type="ECO:0000256" key="3">
    <source>
        <dbReference type="ARBA" id="ARBA00022630"/>
    </source>
</evidence>
<feature type="domain" description="Acyl-CoA oxidase/dehydrogenase middle" evidence="8">
    <location>
        <begin position="127"/>
        <end position="221"/>
    </location>
</feature>
<keyword evidence="11" id="KW-1185">Reference proteome</keyword>
<evidence type="ECO:0000256" key="4">
    <source>
        <dbReference type="ARBA" id="ARBA00022827"/>
    </source>
</evidence>
<dbReference type="Pfam" id="PF00441">
    <property type="entry name" value="Acyl-CoA_dh_1"/>
    <property type="match status" value="1"/>
</dbReference>
<evidence type="ECO:0000256" key="6">
    <source>
        <dbReference type="RuleBase" id="RU362125"/>
    </source>
</evidence>
<feature type="domain" description="Acyl-CoA dehydrogenase/oxidase C-terminal" evidence="7">
    <location>
        <begin position="259"/>
        <end position="374"/>
    </location>
</feature>
<dbReference type="Pfam" id="PF02770">
    <property type="entry name" value="Acyl-CoA_dh_M"/>
    <property type="match status" value="1"/>
</dbReference>